<evidence type="ECO:0000259" key="10">
    <source>
        <dbReference type="PROSITE" id="PS50990"/>
    </source>
</evidence>
<dbReference type="Pfam" id="PF00005">
    <property type="entry name" value="ABC_tran"/>
    <property type="match status" value="1"/>
</dbReference>
<keyword evidence="2 8" id="KW-0812">Transmembrane</keyword>
<dbReference type="InterPro" id="IPR003593">
    <property type="entry name" value="AAA+_ATPase"/>
</dbReference>
<dbReference type="RefSeq" id="WP_315572022.1">
    <property type="nucleotide sequence ID" value="NZ_CP118868.1"/>
</dbReference>
<evidence type="ECO:0000259" key="9">
    <source>
        <dbReference type="PROSITE" id="PS50893"/>
    </source>
</evidence>
<dbReference type="PROSITE" id="PS50893">
    <property type="entry name" value="ABC_TRANSPORTER_2"/>
    <property type="match status" value="1"/>
</dbReference>
<dbReference type="InterPro" id="IPR005074">
    <property type="entry name" value="Peptidase_C39"/>
</dbReference>
<feature type="domain" description="Peptidase C39" evidence="10">
    <location>
        <begin position="7"/>
        <end position="129"/>
    </location>
</feature>
<evidence type="ECO:0000256" key="2">
    <source>
        <dbReference type="ARBA" id="ARBA00022692"/>
    </source>
</evidence>
<dbReference type="Pfam" id="PF03412">
    <property type="entry name" value="Peptidase_C39"/>
    <property type="match status" value="1"/>
</dbReference>
<accession>A0ABY8C5L8</accession>
<keyword evidence="4" id="KW-0788">Thiol protease</keyword>
<evidence type="ECO:0000256" key="1">
    <source>
        <dbReference type="ARBA" id="ARBA00004651"/>
    </source>
</evidence>
<keyword evidence="4" id="KW-0645">Protease</keyword>
<dbReference type="SUPFAM" id="SSF52540">
    <property type="entry name" value="P-loop containing nucleoside triphosphate hydrolases"/>
    <property type="match status" value="1"/>
</dbReference>
<evidence type="ECO:0000256" key="6">
    <source>
        <dbReference type="ARBA" id="ARBA00022989"/>
    </source>
</evidence>
<protein>
    <submittedName>
        <fullName evidence="11">Cysteine peptidase family C39 domain-containing protein</fullName>
    </submittedName>
</protein>
<comment type="subcellular location">
    <subcellularLocation>
        <location evidence="1">Cell membrane</location>
        <topology evidence="1">Multi-pass membrane protein</topology>
    </subcellularLocation>
</comment>
<gene>
    <name evidence="11" type="ORF">PYS61_02170</name>
</gene>
<keyword evidence="3" id="KW-0547">Nucleotide-binding</keyword>
<dbReference type="InterPro" id="IPR027417">
    <property type="entry name" value="P-loop_NTPase"/>
</dbReference>
<dbReference type="SMART" id="SM00382">
    <property type="entry name" value="AAA"/>
    <property type="match status" value="1"/>
</dbReference>
<feature type="transmembrane region" description="Helical" evidence="8">
    <location>
        <begin position="168"/>
        <end position="190"/>
    </location>
</feature>
<name>A0ABY8C5L8_9FIRM</name>
<dbReference type="InterPro" id="IPR003439">
    <property type="entry name" value="ABC_transporter-like_ATP-bd"/>
</dbReference>
<feature type="transmembrane region" description="Helical" evidence="8">
    <location>
        <begin position="280"/>
        <end position="313"/>
    </location>
</feature>
<keyword evidence="12" id="KW-1185">Reference proteome</keyword>
<dbReference type="PROSITE" id="PS50990">
    <property type="entry name" value="PEPTIDASE_C39"/>
    <property type="match status" value="1"/>
</dbReference>
<dbReference type="InterPro" id="IPR036640">
    <property type="entry name" value="ABC1_TM_sf"/>
</dbReference>
<evidence type="ECO:0000313" key="11">
    <source>
        <dbReference type="EMBL" id="WEG35997.1"/>
    </source>
</evidence>
<reference evidence="11 12" key="1">
    <citation type="submission" date="2023-02" db="EMBL/GenBank/DDBJ databases">
        <title>Novel Oscillospiraceae bacterial genomes.</title>
        <authorList>
            <person name="Srinivasan S."/>
            <person name="Austin M.N."/>
            <person name="Fiedler T.L."/>
            <person name="Strenk S.M."/>
            <person name="Agnew K.J."/>
            <person name="Nagana Gowda G.A."/>
            <person name="Raftery D."/>
            <person name="Beamer M.A."/>
            <person name="Achilles S.L."/>
            <person name="Wiesenfeld H.C."/>
            <person name="Fredricks D.N."/>
            <person name="Hillier S.L."/>
        </authorList>
    </citation>
    <scope>NUCLEOTIDE SEQUENCE [LARGE SCALE GENOMIC DNA]</scope>
    <source>
        <strain evidence="11 12">CHIC02 1186E3-8</strain>
    </source>
</reference>
<proteinExistence type="predicted"/>
<feature type="transmembrane region" description="Helical" evidence="8">
    <location>
        <begin position="387"/>
        <end position="407"/>
    </location>
</feature>
<dbReference type="Gene3D" id="3.40.50.300">
    <property type="entry name" value="P-loop containing nucleotide triphosphate hydrolases"/>
    <property type="match status" value="1"/>
</dbReference>
<dbReference type="InterPro" id="IPR039421">
    <property type="entry name" value="Type_1_exporter"/>
</dbReference>
<dbReference type="Gene3D" id="3.90.70.10">
    <property type="entry name" value="Cysteine proteinases"/>
    <property type="match status" value="1"/>
</dbReference>
<feature type="transmembrane region" description="Helical" evidence="8">
    <location>
        <begin position="202"/>
        <end position="219"/>
    </location>
</feature>
<dbReference type="PANTHER" id="PTHR24221:SF653">
    <property type="entry name" value="TRANSPORT ATP-BINDING PROTEIN CYDC"/>
    <property type="match status" value="1"/>
</dbReference>
<dbReference type="EMBL" id="CP118868">
    <property type="protein sequence ID" value="WEG35997.1"/>
    <property type="molecule type" value="Genomic_DNA"/>
</dbReference>
<dbReference type="Gene3D" id="1.20.1560.10">
    <property type="entry name" value="ABC transporter type 1, transmembrane domain"/>
    <property type="match status" value="1"/>
</dbReference>
<organism evidence="11 12">
    <name type="scientific">Amygdalobacter indicium</name>
    <dbReference type="NCBI Taxonomy" id="3029272"/>
    <lineage>
        <taxon>Bacteria</taxon>
        <taxon>Bacillati</taxon>
        <taxon>Bacillota</taxon>
        <taxon>Clostridia</taxon>
        <taxon>Eubacteriales</taxon>
        <taxon>Oscillospiraceae</taxon>
        <taxon>Amygdalobacter</taxon>
    </lineage>
</organism>
<evidence type="ECO:0000256" key="8">
    <source>
        <dbReference type="SAM" id="Phobius"/>
    </source>
</evidence>
<dbReference type="PANTHER" id="PTHR24221">
    <property type="entry name" value="ATP-BINDING CASSETTE SUB-FAMILY B"/>
    <property type="match status" value="1"/>
</dbReference>
<evidence type="ECO:0000256" key="5">
    <source>
        <dbReference type="ARBA" id="ARBA00022840"/>
    </source>
</evidence>
<evidence type="ECO:0000256" key="3">
    <source>
        <dbReference type="ARBA" id="ARBA00022741"/>
    </source>
</evidence>
<feature type="domain" description="ABC transporter" evidence="9">
    <location>
        <begin position="473"/>
        <end position="674"/>
    </location>
</feature>
<keyword evidence="5" id="KW-0067">ATP-binding</keyword>
<keyword evidence="4" id="KW-0378">Hydrolase</keyword>
<sequence>MIKHHKQVSLTDCGHACVKTILSNYGYDINTDNYFNSKSTQGLSLLDIEKILKKYKVKSESYKLDELNKLREIRFPCIAVVKRNSLFHYVVILNISEEFIDVSDPAEAMFTQIKFSEFEEEFTGIVLVPEASSDSERIMLSEAKKKLKSEILYLNFISNFSFCKKLQLVLLCIAKVGLPIFMTIILQYIMVNSIGLELSKQIFIVVGVLFTLLVFKMIASKEVKLKTSIENDFLSLTLKSYYKEELNILQEDQNYDYTIGYFWNLLNSVSGVFYKFYLKIYVFILCLTVIALMYFNFAFSIITLMALLMFFMYNHRQLNNIENIQRDMVANSSNFSYFVESSIDSVYDILAFNKKEKFFEEFDLKLGKLLKVKLVSAELNEQIEESLQVFSVVLISVLLFSIHFVYFRSKIIDYFYSVLIVILLANILQTLLKIWIVYKRSLYSLNFINLRSHIDKLGTKENVNLKCSEIKSLKIVNLSKKYDDTLILKGVNFELNEGNIYVIKGDNGTGKTTLLKIIQGFVSPTGGYIQVNDKKYTTLKGTNIVEYIGIYSNEFHLFSASIIDNIKFDLFSNSKNSEITKNSFVGLSNMYQVSSYGRNLSKGQQQKILIKRAVYEDKWIYLFDEPTSNLDTTAKSDFIEMIETIKNKGKIVCIVTHDSDLLNLASGILDLNLLR</sequence>
<keyword evidence="6 8" id="KW-1133">Transmembrane helix</keyword>
<feature type="transmembrane region" description="Helical" evidence="8">
    <location>
        <begin position="414"/>
        <end position="438"/>
    </location>
</feature>
<dbReference type="Proteomes" id="UP001220478">
    <property type="component" value="Chromosome"/>
</dbReference>
<evidence type="ECO:0000256" key="7">
    <source>
        <dbReference type="ARBA" id="ARBA00023136"/>
    </source>
</evidence>
<evidence type="ECO:0000256" key="4">
    <source>
        <dbReference type="ARBA" id="ARBA00022807"/>
    </source>
</evidence>
<evidence type="ECO:0000313" key="12">
    <source>
        <dbReference type="Proteomes" id="UP001220478"/>
    </source>
</evidence>
<keyword evidence="7 8" id="KW-0472">Membrane</keyword>